<accession>A0AAD3SRZ1</accession>
<evidence type="ECO:0000256" key="1">
    <source>
        <dbReference type="SAM" id="Phobius"/>
    </source>
</evidence>
<comment type="caution">
    <text evidence="2">The sequence shown here is derived from an EMBL/GenBank/DDBJ whole genome shotgun (WGS) entry which is preliminary data.</text>
</comment>
<keyword evidence="1" id="KW-0472">Membrane</keyword>
<gene>
    <name evidence="2" type="ORF">Nepgr_018779</name>
</gene>
<keyword evidence="1" id="KW-1133">Transmembrane helix</keyword>
<dbReference type="Proteomes" id="UP001279734">
    <property type="component" value="Unassembled WGS sequence"/>
</dbReference>
<name>A0AAD3SRZ1_NEPGR</name>
<feature type="transmembrane region" description="Helical" evidence="1">
    <location>
        <begin position="50"/>
        <end position="72"/>
    </location>
</feature>
<organism evidence="2 3">
    <name type="scientific">Nepenthes gracilis</name>
    <name type="common">Slender pitcher plant</name>
    <dbReference type="NCBI Taxonomy" id="150966"/>
    <lineage>
        <taxon>Eukaryota</taxon>
        <taxon>Viridiplantae</taxon>
        <taxon>Streptophyta</taxon>
        <taxon>Embryophyta</taxon>
        <taxon>Tracheophyta</taxon>
        <taxon>Spermatophyta</taxon>
        <taxon>Magnoliopsida</taxon>
        <taxon>eudicotyledons</taxon>
        <taxon>Gunneridae</taxon>
        <taxon>Pentapetalae</taxon>
        <taxon>Caryophyllales</taxon>
        <taxon>Nepenthaceae</taxon>
        <taxon>Nepenthes</taxon>
    </lineage>
</organism>
<evidence type="ECO:0000313" key="3">
    <source>
        <dbReference type="Proteomes" id="UP001279734"/>
    </source>
</evidence>
<keyword evidence="3" id="KW-1185">Reference proteome</keyword>
<dbReference type="AlphaFoldDB" id="A0AAD3SRZ1"/>
<proteinExistence type="predicted"/>
<dbReference type="EMBL" id="BSYO01000017">
    <property type="protein sequence ID" value="GMH16938.1"/>
    <property type="molecule type" value="Genomic_DNA"/>
</dbReference>
<protein>
    <submittedName>
        <fullName evidence="2">Uncharacterized protein</fullName>
    </submittedName>
</protein>
<sequence>MYWSINEFLKCALGPECGALRNAPYQAAAVEMLLLIVWIWIKMLMLSEECLLLQSSLLFYNYLLLAGLLMLLDGFRQLCFN</sequence>
<keyword evidence="1" id="KW-0812">Transmembrane</keyword>
<feature type="transmembrane region" description="Helical" evidence="1">
    <location>
        <begin position="23"/>
        <end position="41"/>
    </location>
</feature>
<reference evidence="2" key="1">
    <citation type="submission" date="2023-05" db="EMBL/GenBank/DDBJ databases">
        <title>Nepenthes gracilis genome sequencing.</title>
        <authorList>
            <person name="Fukushima K."/>
        </authorList>
    </citation>
    <scope>NUCLEOTIDE SEQUENCE</scope>
    <source>
        <strain evidence="2">SING2019-196</strain>
    </source>
</reference>
<evidence type="ECO:0000313" key="2">
    <source>
        <dbReference type="EMBL" id="GMH16938.1"/>
    </source>
</evidence>